<dbReference type="RefSeq" id="WP_067523514.1">
    <property type="nucleotide sequence ID" value="NZ_JABELX010000009.1"/>
</dbReference>
<evidence type="ECO:0000313" key="6">
    <source>
        <dbReference type="Proteomes" id="UP000586827"/>
    </source>
</evidence>
<organism evidence="5 6">
    <name type="scientific">Nocardia uniformis</name>
    <dbReference type="NCBI Taxonomy" id="53432"/>
    <lineage>
        <taxon>Bacteria</taxon>
        <taxon>Bacillati</taxon>
        <taxon>Actinomycetota</taxon>
        <taxon>Actinomycetes</taxon>
        <taxon>Mycobacteriales</taxon>
        <taxon>Nocardiaceae</taxon>
        <taxon>Nocardia</taxon>
    </lineage>
</organism>
<evidence type="ECO:0000256" key="3">
    <source>
        <dbReference type="ARBA" id="ARBA00022490"/>
    </source>
</evidence>
<dbReference type="Pfam" id="PF14011">
    <property type="entry name" value="ESX-1_EspG"/>
    <property type="match status" value="1"/>
</dbReference>
<keyword evidence="6" id="KW-1185">Reference proteome</keyword>
<evidence type="ECO:0000256" key="2">
    <source>
        <dbReference type="ARBA" id="ARBA00006411"/>
    </source>
</evidence>
<gene>
    <name evidence="5" type="ORF">HLB23_24425</name>
</gene>
<evidence type="ECO:0000313" key="5">
    <source>
        <dbReference type="EMBL" id="NNH72967.1"/>
    </source>
</evidence>
<accession>A0A849CAJ7</accession>
<comment type="subcellular location">
    <subcellularLocation>
        <location evidence="1">Cytoplasm</location>
    </subcellularLocation>
</comment>
<name>A0A849CAJ7_9NOCA</name>
<keyword evidence="3" id="KW-0963">Cytoplasm</keyword>
<reference evidence="5 6" key="1">
    <citation type="submission" date="2020-05" db="EMBL/GenBank/DDBJ databases">
        <title>MicrobeNet Type strains.</title>
        <authorList>
            <person name="Nicholson A.C."/>
        </authorList>
    </citation>
    <scope>NUCLEOTIDE SEQUENCE [LARGE SCALE GENOMIC DNA]</scope>
    <source>
        <strain evidence="5 6">JCM 3224</strain>
    </source>
</reference>
<protein>
    <submittedName>
        <fullName evidence="5">ESX secretion-associated protein EspG</fullName>
    </submittedName>
</protein>
<sequence>MTRTWTFTDLEFVVLWENLTGELLPPPFTVTSAIPLYYDYLREKRETSERLDATLGGAFDHVLTSIARPDLRITVNGWDTQDSGGEQGSLRLLATRAGSHGYLVRQLPGETPHDSGSFTISACDPIGLAAAVVAALPDTPPATQDEIPLAAPGSGSDDVDHFIEQSPTAAEFSNLVSVRSKRFFRVLPTRMGTIDVVQGNSVFGPRGIARHRLEWRDLPDHGRYAIRHAAPWKAVGADTQKFASMINMCVADVIRAIKDERRA</sequence>
<dbReference type="AlphaFoldDB" id="A0A849CAJ7"/>
<evidence type="ECO:0000256" key="1">
    <source>
        <dbReference type="ARBA" id="ARBA00004496"/>
    </source>
</evidence>
<comment type="caution">
    <text evidence="5">The sequence shown here is derived from an EMBL/GenBank/DDBJ whole genome shotgun (WGS) entry which is preliminary data.</text>
</comment>
<dbReference type="InterPro" id="IPR025734">
    <property type="entry name" value="EspG"/>
</dbReference>
<evidence type="ECO:0000256" key="4">
    <source>
        <dbReference type="ARBA" id="ARBA00023186"/>
    </source>
</evidence>
<comment type="similarity">
    <text evidence="2">Belongs to the EspG family.</text>
</comment>
<dbReference type="EMBL" id="JABELX010000009">
    <property type="protein sequence ID" value="NNH72967.1"/>
    <property type="molecule type" value="Genomic_DNA"/>
</dbReference>
<proteinExistence type="inferred from homology"/>
<keyword evidence="4" id="KW-0143">Chaperone</keyword>
<dbReference type="Proteomes" id="UP000586827">
    <property type="component" value="Unassembled WGS sequence"/>
</dbReference>